<reference evidence="3" key="1">
    <citation type="submission" date="2021-01" db="EMBL/GenBank/DDBJ databases">
        <title>Whole genome shotgun sequence of Cellulomonas chitinilytica NBRC 110799.</title>
        <authorList>
            <person name="Komaki H."/>
            <person name="Tamura T."/>
        </authorList>
    </citation>
    <scope>NUCLEOTIDE SEQUENCE</scope>
    <source>
        <strain evidence="3">NBRC 110799</strain>
    </source>
</reference>
<dbReference type="EMBL" id="BONK01000004">
    <property type="protein sequence ID" value="GIG20893.1"/>
    <property type="molecule type" value="Genomic_DNA"/>
</dbReference>
<keyword evidence="1" id="KW-0472">Membrane</keyword>
<dbReference type="AlphaFoldDB" id="A0A919P2W4"/>
<dbReference type="Pfam" id="PF21946">
    <property type="entry name" value="LppM"/>
    <property type="match status" value="1"/>
</dbReference>
<sequence>MLRASAPTRRLLVGATTAVVALLALSGCYRIEMAVTIQDDDTVDGTAIIAIDKSVLGLTGGTIDDVIPDDTLSGEGTVEPFTDGDLVGKKFTFENTPISTFSKEQSDDADELTIEHVGDTYVVDGTLDMTSGDETDDAGAPALTGGTVKFTFTFPGEVVEANGEIDSETHSVTWAPTDLSTPVVMHAVGKDKAGWALAPWMLFGGGGLGLLVVLGVVLLVVLRSRRSAEAVVGPVFSYYPGTAAPVAGAYPPPAQAAPPTVTSWGPPQH</sequence>
<dbReference type="Proteomes" id="UP000632740">
    <property type="component" value="Unassembled WGS sequence"/>
</dbReference>
<evidence type="ECO:0000313" key="4">
    <source>
        <dbReference type="Proteomes" id="UP000632740"/>
    </source>
</evidence>
<dbReference type="RefSeq" id="WP_203751016.1">
    <property type="nucleotide sequence ID" value="NZ_BONK01000004.1"/>
</dbReference>
<accession>A0A919P2W4</accession>
<organism evidence="3 4">
    <name type="scientific">Cellulomonas chitinilytica</name>
    <dbReference type="NCBI Taxonomy" id="398759"/>
    <lineage>
        <taxon>Bacteria</taxon>
        <taxon>Bacillati</taxon>
        <taxon>Actinomycetota</taxon>
        <taxon>Actinomycetes</taxon>
        <taxon>Micrococcales</taxon>
        <taxon>Cellulomonadaceae</taxon>
        <taxon>Cellulomonas</taxon>
    </lineage>
</organism>
<dbReference type="PROSITE" id="PS51257">
    <property type="entry name" value="PROKAR_LIPOPROTEIN"/>
    <property type="match status" value="1"/>
</dbReference>
<dbReference type="InterPro" id="IPR053807">
    <property type="entry name" value="LppM"/>
</dbReference>
<name>A0A919P2W4_9CELL</name>
<keyword evidence="4" id="KW-1185">Reference proteome</keyword>
<feature type="domain" description="LppM" evidence="2">
    <location>
        <begin position="30"/>
        <end position="178"/>
    </location>
</feature>
<proteinExistence type="predicted"/>
<comment type="caution">
    <text evidence="3">The sequence shown here is derived from an EMBL/GenBank/DDBJ whole genome shotgun (WGS) entry which is preliminary data.</text>
</comment>
<feature type="transmembrane region" description="Helical" evidence="1">
    <location>
        <begin position="200"/>
        <end position="222"/>
    </location>
</feature>
<keyword evidence="1" id="KW-1133">Transmembrane helix</keyword>
<evidence type="ECO:0000259" key="2">
    <source>
        <dbReference type="Pfam" id="PF21946"/>
    </source>
</evidence>
<gene>
    <name evidence="3" type="ORF">Cch01nite_16170</name>
</gene>
<keyword evidence="1" id="KW-0812">Transmembrane</keyword>
<evidence type="ECO:0000313" key="3">
    <source>
        <dbReference type="EMBL" id="GIG20893.1"/>
    </source>
</evidence>
<protein>
    <recommendedName>
        <fullName evidence="2">LppM domain-containing protein</fullName>
    </recommendedName>
</protein>
<evidence type="ECO:0000256" key="1">
    <source>
        <dbReference type="SAM" id="Phobius"/>
    </source>
</evidence>